<keyword evidence="3" id="KW-0813">Transport</keyword>
<dbReference type="Pfam" id="PF01594">
    <property type="entry name" value="AI-2E_transport"/>
    <property type="match status" value="1"/>
</dbReference>
<dbReference type="PANTHER" id="PTHR21716">
    <property type="entry name" value="TRANSMEMBRANE PROTEIN"/>
    <property type="match status" value="1"/>
</dbReference>
<name>A0A1M6QJF4_9FIRM</name>
<evidence type="ECO:0000256" key="7">
    <source>
        <dbReference type="ARBA" id="ARBA00023136"/>
    </source>
</evidence>
<evidence type="ECO:0000256" key="6">
    <source>
        <dbReference type="ARBA" id="ARBA00022989"/>
    </source>
</evidence>
<keyword evidence="4" id="KW-1003">Cell membrane</keyword>
<dbReference type="Proteomes" id="UP000184082">
    <property type="component" value="Unassembled WGS sequence"/>
</dbReference>
<evidence type="ECO:0000256" key="3">
    <source>
        <dbReference type="ARBA" id="ARBA00022448"/>
    </source>
</evidence>
<organism evidence="9 10">
    <name type="scientific">Caminicella sporogenes DSM 14501</name>
    <dbReference type="NCBI Taxonomy" id="1121266"/>
    <lineage>
        <taxon>Bacteria</taxon>
        <taxon>Bacillati</taxon>
        <taxon>Bacillota</taxon>
        <taxon>Clostridia</taxon>
        <taxon>Peptostreptococcales</taxon>
        <taxon>Caminicellaceae</taxon>
        <taxon>Caminicella</taxon>
    </lineage>
</organism>
<feature type="transmembrane region" description="Helical" evidence="8">
    <location>
        <begin position="282"/>
        <end position="302"/>
    </location>
</feature>
<feature type="transmembrane region" description="Helical" evidence="8">
    <location>
        <begin position="253"/>
        <end position="275"/>
    </location>
</feature>
<evidence type="ECO:0000256" key="8">
    <source>
        <dbReference type="SAM" id="Phobius"/>
    </source>
</evidence>
<feature type="transmembrane region" description="Helical" evidence="8">
    <location>
        <begin position="230"/>
        <end position="247"/>
    </location>
</feature>
<keyword evidence="7 8" id="KW-0472">Membrane</keyword>
<comment type="similarity">
    <text evidence="2">Belongs to the autoinducer-2 exporter (AI-2E) (TC 2.A.86) family.</text>
</comment>
<keyword evidence="10" id="KW-1185">Reference proteome</keyword>
<dbReference type="AlphaFoldDB" id="A0A1M6QJF4"/>
<dbReference type="STRING" id="1121266.SAMN02745883_01529"/>
<comment type="subcellular location">
    <subcellularLocation>
        <location evidence="1">Cell membrane</location>
        <topology evidence="1">Multi-pass membrane protein</topology>
    </subcellularLocation>
</comment>
<evidence type="ECO:0000256" key="5">
    <source>
        <dbReference type="ARBA" id="ARBA00022692"/>
    </source>
</evidence>
<dbReference type="InterPro" id="IPR002549">
    <property type="entry name" value="AI-2E-like"/>
</dbReference>
<gene>
    <name evidence="9" type="ORF">SAMN02745883_01529</name>
</gene>
<evidence type="ECO:0000256" key="1">
    <source>
        <dbReference type="ARBA" id="ARBA00004651"/>
    </source>
</evidence>
<keyword evidence="6 8" id="KW-1133">Transmembrane helix</keyword>
<protein>
    <submittedName>
        <fullName evidence="9">Predicted PurR-regulated permease PerM</fullName>
    </submittedName>
</protein>
<dbReference type="RefSeq" id="WP_072967202.1">
    <property type="nucleotide sequence ID" value="NZ_FRAJ01000011.1"/>
</dbReference>
<feature type="transmembrane region" description="Helical" evidence="8">
    <location>
        <begin position="32"/>
        <end position="56"/>
    </location>
</feature>
<proteinExistence type="inferred from homology"/>
<evidence type="ECO:0000313" key="9">
    <source>
        <dbReference type="EMBL" id="SHK20424.1"/>
    </source>
</evidence>
<feature type="transmembrane region" description="Helical" evidence="8">
    <location>
        <begin position="76"/>
        <end position="98"/>
    </location>
</feature>
<feature type="transmembrane region" description="Helical" evidence="8">
    <location>
        <begin position="164"/>
        <end position="185"/>
    </location>
</feature>
<dbReference type="GO" id="GO:0005886">
    <property type="term" value="C:plasma membrane"/>
    <property type="evidence" value="ECO:0007669"/>
    <property type="project" value="UniProtKB-SubCell"/>
</dbReference>
<dbReference type="EMBL" id="FRAJ01000011">
    <property type="protein sequence ID" value="SHK20424.1"/>
    <property type="molecule type" value="Genomic_DNA"/>
</dbReference>
<reference evidence="9 10" key="1">
    <citation type="submission" date="2016-11" db="EMBL/GenBank/DDBJ databases">
        <authorList>
            <person name="Jaros S."/>
            <person name="Januszkiewicz K."/>
            <person name="Wedrychowicz H."/>
        </authorList>
    </citation>
    <scope>NUCLEOTIDE SEQUENCE [LARGE SCALE GENOMIC DNA]</scope>
    <source>
        <strain evidence="9 10">DSM 14501</strain>
    </source>
</reference>
<evidence type="ECO:0000256" key="2">
    <source>
        <dbReference type="ARBA" id="ARBA00009773"/>
    </source>
</evidence>
<evidence type="ECO:0000313" key="10">
    <source>
        <dbReference type="Proteomes" id="UP000184082"/>
    </source>
</evidence>
<feature type="transmembrane region" description="Helical" evidence="8">
    <location>
        <begin position="322"/>
        <end position="353"/>
    </location>
</feature>
<evidence type="ECO:0000256" key="4">
    <source>
        <dbReference type="ARBA" id="ARBA00022475"/>
    </source>
</evidence>
<dbReference type="GO" id="GO:0055085">
    <property type="term" value="P:transmembrane transport"/>
    <property type="evidence" value="ECO:0007669"/>
    <property type="project" value="TreeGrafter"/>
</dbReference>
<accession>A0A1M6QJF4</accession>
<dbReference type="PANTHER" id="PTHR21716:SF53">
    <property type="entry name" value="PERMEASE PERM-RELATED"/>
    <property type="match status" value="1"/>
</dbReference>
<sequence length="368" mass="41852">MFNNSRIPYINLIPLFIVIFILYRIINHIDVFIFISRDFLTILSPFIWAFAIAYLLNPMMTYLEKKFGLKRVWSILIIYLFTIGLITVGITIIFPKIIKNIGDILKDLPDYFDKTEQWITSKINSLKLLDKYGVTAYVEENINSMIQKLSGYLKNVLSTAVSKIIIVTSTFLRIILALIISVYILKDKEKFIRGIKRMMYALLNKKSVDNLFGFLIELDQIFSKFIIGKFIDSCIIGILCFVGLIIIDAPYSLLLSIIVGITNMIPYFGPFIGAIPAVGITLFYSPVKALWVLLFILALQQFDGLWLGPKILGDKVGLTPFWIILAIVLGGGAFGAIGMFLGVPILAVIKVFFERYINRKLKTRKLDI</sequence>
<feature type="transmembrane region" description="Helical" evidence="8">
    <location>
        <begin position="7"/>
        <end position="26"/>
    </location>
</feature>
<keyword evidence="5 8" id="KW-0812">Transmembrane</keyword>